<sequence length="702" mass="80822">MLAGTCLDLKAARPVAGLLDATSHHVCSTCDIFHQESVLRTDYERWGSADNELIREGMRKWREAETEDERKIVEEYYGTRCSALEILDYWQFALQIIADPMHAFYHRIVHVFFRQGLRLTTLSSNPPPPYQSNIAFHYHFTPPPPPKITAIQARMCTSDEFLAYLDWRDLSTEESRIRLARIDSWLVPLMQHDTCALYDVVRGHQLLSQKLPKRSSEQKRLQQELADLRWHSILYICNDLWIVPVKDIDDIIIEKNSLSRSRMAHSLMSWRKEAISNDNKFRWPHFNMRSCSNPLAPWAPLSTFIVDFVNDDSITLTDSERRQAMKDLADTMTYETANRIGSVHRWLCQPLYDQEKLEKSLDTAPRDALLFITKDMLIKQLIRWRITKPVEALLWPEIHSGEVLSRVHTCIQEILVPSWVHKPPFDTGLKSGGTLKAEDWRILSTLYLPVALLSLWQGDSPIKAGNFAAMESVLSTSMHLTCATVLMGKRTMPADRRDRFLHHYTAHVEGLKANFPGFRVPTHHIGFHIYNFIRLFGPVRNFWCFPGERLIGLWPSYVCLFSVDMKVGQFESTLLHFYMKGVLFRRWLLRPDCPPALRECRNILNKAYNFTFEEQGFGGTPSGSQKKKIPRDLARLLDASDIRGLSLCSSTDAPNGLFTVVGSSGPGNSSVCFRVPGETEWRAGQIKYIFQRKGDCLQFAIR</sequence>
<dbReference type="OrthoDB" id="3269001at2759"/>
<protein>
    <submittedName>
        <fullName evidence="1">Uncharacterized protein</fullName>
    </submittedName>
</protein>
<dbReference type="EMBL" id="KN834774">
    <property type="protein sequence ID" value="KIK60673.1"/>
    <property type="molecule type" value="Genomic_DNA"/>
</dbReference>
<evidence type="ECO:0000313" key="2">
    <source>
        <dbReference type="Proteomes" id="UP000053593"/>
    </source>
</evidence>
<organism evidence="1 2">
    <name type="scientific">Collybiopsis luxurians FD-317 M1</name>
    <dbReference type="NCBI Taxonomy" id="944289"/>
    <lineage>
        <taxon>Eukaryota</taxon>
        <taxon>Fungi</taxon>
        <taxon>Dikarya</taxon>
        <taxon>Basidiomycota</taxon>
        <taxon>Agaricomycotina</taxon>
        <taxon>Agaricomycetes</taxon>
        <taxon>Agaricomycetidae</taxon>
        <taxon>Agaricales</taxon>
        <taxon>Marasmiineae</taxon>
        <taxon>Omphalotaceae</taxon>
        <taxon>Collybiopsis</taxon>
        <taxon>Collybiopsis luxurians</taxon>
    </lineage>
</organism>
<name>A0A0D0CWY5_9AGAR</name>
<keyword evidence="2" id="KW-1185">Reference proteome</keyword>
<dbReference type="AlphaFoldDB" id="A0A0D0CWY5"/>
<proteinExistence type="predicted"/>
<gene>
    <name evidence="1" type="ORF">GYMLUDRAFT_244248</name>
</gene>
<accession>A0A0D0CWY5</accession>
<dbReference type="Proteomes" id="UP000053593">
    <property type="component" value="Unassembled WGS sequence"/>
</dbReference>
<evidence type="ECO:0000313" key="1">
    <source>
        <dbReference type="EMBL" id="KIK60673.1"/>
    </source>
</evidence>
<reference evidence="1 2" key="1">
    <citation type="submission" date="2014-04" db="EMBL/GenBank/DDBJ databases">
        <title>Evolutionary Origins and Diversification of the Mycorrhizal Mutualists.</title>
        <authorList>
            <consortium name="DOE Joint Genome Institute"/>
            <consortium name="Mycorrhizal Genomics Consortium"/>
            <person name="Kohler A."/>
            <person name="Kuo A."/>
            <person name="Nagy L.G."/>
            <person name="Floudas D."/>
            <person name="Copeland A."/>
            <person name="Barry K.W."/>
            <person name="Cichocki N."/>
            <person name="Veneault-Fourrey C."/>
            <person name="LaButti K."/>
            <person name="Lindquist E.A."/>
            <person name="Lipzen A."/>
            <person name="Lundell T."/>
            <person name="Morin E."/>
            <person name="Murat C."/>
            <person name="Riley R."/>
            <person name="Ohm R."/>
            <person name="Sun H."/>
            <person name="Tunlid A."/>
            <person name="Henrissat B."/>
            <person name="Grigoriev I.V."/>
            <person name="Hibbett D.S."/>
            <person name="Martin F."/>
        </authorList>
    </citation>
    <scope>NUCLEOTIDE SEQUENCE [LARGE SCALE GENOMIC DNA]</scope>
    <source>
        <strain evidence="1 2">FD-317 M1</strain>
    </source>
</reference>
<dbReference type="HOGENOM" id="CLU_002101_4_0_1"/>